<evidence type="ECO:0000259" key="6">
    <source>
        <dbReference type="Pfam" id="PF03275"/>
    </source>
</evidence>
<evidence type="ECO:0000313" key="8">
    <source>
        <dbReference type="Proteomes" id="UP001441944"/>
    </source>
</evidence>
<dbReference type="PANTHER" id="PTHR21197:SF0">
    <property type="entry name" value="UDP-GALACTOPYRANOSE MUTASE"/>
    <property type="match status" value="1"/>
</dbReference>
<comment type="caution">
    <text evidence="7">The sequence shown here is derived from an EMBL/GenBank/DDBJ whole genome shotgun (WGS) entry which is preliminary data.</text>
</comment>
<protein>
    <submittedName>
        <fullName evidence="7">UDP-galactopyranose mutase</fullName>
    </submittedName>
</protein>
<evidence type="ECO:0000256" key="4">
    <source>
        <dbReference type="ARBA" id="ARBA00022827"/>
    </source>
</evidence>
<comment type="cofactor">
    <cofactor evidence="1">
        <name>FAD</name>
        <dbReference type="ChEBI" id="CHEBI:57692"/>
    </cofactor>
</comment>
<feature type="domain" description="UDP-galactopyranose mutase C-terminal" evidence="6">
    <location>
        <begin position="156"/>
        <end position="355"/>
    </location>
</feature>
<evidence type="ECO:0000313" key="7">
    <source>
        <dbReference type="EMBL" id="GAA6198042.1"/>
    </source>
</evidence>
<reference evidence="7 8" key="1">
    <citation type="submission" date="2024-04" db="EMBL/GenBank/DDBJ databases">
        <title>Draft genome sequence of Pseudophaeobacter arcticus NBRC 116598.</title>
        <authorList>
            <person name="Miyakawa T."/>
            <person name="Kusuya Y."/>
            <person name="Miura T."/>
        </authorList>
    </citation>
    <scope>NUCLEOTIDE SEQUENCE [LARGE SCALE GENOMIC DNA]</scope>
    <source>
        <strain evidence="7 8">SU-CL00105</strain>
    </source>
</reference>
<name>A0ABQ0AQ90_9RHOB</name>
<dbReference type="SUPFAM" id="SSF51971">
    <property type="entry name" value="Nucleotide-binding domain"/>
    <property type="match status" value="1"/>
</dbReference>
<keyword evidence="3" id="KW-0285">Flavoprotein</keyword>
<dbReference type="InterPro" id="IPR004379">
    <property type="entry name" value="UDP-GALP_mutase"/>
</dbReference>
<evidence type="ECO:0000256" key="2">
    <source>
        <dbReference type="ARBA" id="ARBA00009321"/>
    </source>
</evidence>
<evidence type="ECO:0000256" key="1">
    <source>
        <dbReference type="ARBA" id="ARBA00001974"/>
    </source>
</evidence>
<gene>
    <name evidence="7" type="primary">glf</name>
    <name evidence="7" type="ORF">NBRC116598_34870</name>
</gene>
<evidence type="ECO:0000256" key="5">
    <source>
        <dbReference type="ARBA" id="ARBA00023235"/>
    </source>
</evidence>
<keyword evidence="8" id="KW-1185">Reference proteome</keyword>
<dbReference type="EMBL" id="BAABWU010000017">
    <property type="protein sequence ID" value="GAA6198042.1"/>
    <property type="molecule type" value="Genomic_DNA"/>
</dbReference>
<dbReference type="InterPro" id="IPR015899">
    <property type="entry name" value="UDP-GalPyranose_mutase_C"/>
</dbReference>
<organism evidence="7 8">
    <name type="scientific">Pseudophaeobacter arcticus</name>
    <dbReference type="NCBI Taxonomy" id="385492"/>
    <lineage>
        <taxon>Bacteria</taxon>
        <taxon>Pseudomonadati</taxon>
        <taxon>Pseudomonadota</taxon>
        <taxon>Alphaproteobacteria</taxon>
        <taxon>Rhodobacterales</taxon>
        <taxon>Paracoccaceae</taxon>
        <taxon>Pseudophaeobacter</taxon>
    </lineage>
</organism>
<proteinExistence type="inferred from homology"/>
<keyword evidence="4" id="KW-0274">FAD</keyword>
<dbReference type="RefSeq" id="WP_353401872.1">
    <property type="nucleotide sequence ID" value="NZ_BAABWU010000017.1"/>
</dbReference>
<dbReference type="Pfam" id="PF03275">
    <property type="entry name" value="GLF"/>
    <property type="match status" value="1"/>
</dbReference>
<evidence type="ECO:0000256" key="3">
    <source>
        <dbReference type="ARBA" id="ARBA00022630"/>
    </source>
</evidence>
<dbReference type="Gene3D" id="3.40.50.720">
    <property type="entry name" value="NAD(P)-binding Rossmann-like Domain"/>
    <property type="match status" value="3"/>
</dbReference>
<comment type="similarity">
    <text evidence="2">Belongs to the UDP-galactopyranose/dTDP-fucopyranose mutase family.</text>
</comment>
<dbReference type="SUPFAM" id="SSF54373">
    <property type="entry name" value="FAD-linked reductases, C-terminal domain"/>
    <property type="match status" value="1"/>
</dbReference>
<accession>A0ABQ0AQ90</accession>
<keyword evidence="5" id="KW-0413">Isomerase</keyword>
<sequence>MSAGKLLMVGAGLSGAVIGRHLAEAGYDITIVDARDHIGGNCHTTRDDQTGVMVHIYGPHIFHTDDAEVWDYVNQFARFMPYKNRVKTTSLDPKGQRGVFSLPVNLHTINQFFGKTLRPDEAHDYIVNEQADTSIEDPQTFEDQAMRFVGRDLYEAFFKGYTIKQWGVQPSELPASILKRLPVRFNYDDNYFFHKFQGMPEEGYTAMIEKILDHPGITVQLETVFDRAMAADYDHVFYSGPLDGYFNFDLGRLGYRTLDFERFTYEGDYQGCAVMNYGEEEVPYTRITEHKHFAPWESHDGSVCYREFSRAAEPEDIPYYPIRQVKEKALLADYVKLAEDSAGVTFVGRLGTYRYLDMDVTIREALDTARGFLQHAETGQAAPAFFTAPL</sequence>
<dbReference type="Pfam" id="PF13450">
    <property type="entry name" value="NAD_binding_8"/>
    <property type="match status" value="1"/>
</dbReference>
<dbReference type="PANTHER" id="PTHR21197">
    <property type="entry name" value="UDP-GALACTOPYRANOSE MUTASE"/>
    <property type="match status" value="1"/>
</dbReference>
<dbReference type="Proteomes" id="UP001441944">
    <property type="component" value="Unassembled WGS sequence"/>
</dbReference>
<dbReference type="NCBIfam" id="TIGR00031">
    <property type="entry name" value="UDP-GALP_mutase"/>
    <property type="match status" value="1"/>
</dbReference>